<feature type="transmembrane region" description="Helical" evidence="8">
    <location>
        <begin position="311"/>
        <end position="331"/>
    </location>
</feature>
<gene>
    <name evidence="10" type="ORF">PAXRUDRAFT_830614</name>
</gene>
<organism evidence="10 11">
    <name type="scientific">Paxillus rubicundulus Ve08.2h10</name>
    <dbReference type="NCBI Taxonomy" id="930991"/>
    <lineage>
        <taxon>Eukaryota</taxon>
        <taxon>Fungi</taxon>
        <taxon>Dikarya</taxon>
        <taxon>Basidiomycota</taxon>
        <taxon>Agaricomycotina</taxon>
        <taxon>Agaricomycetes</taxon>
        <taxon>Agaricomycetidae</taxon>
        <taxon>Boletales</taxon>
        <taxon>Paxilineae</taxon>
        <taxon>Paxillaceae</taxon>
        <taxon>Paxillus</taxon>
    </lineage>
</organism>
<protein>
    <recommendedName>
        <fullName evidence="9">Sodium/calcium exchanger membrane region domain-containing protein</fullName>
    </recommendedName>
</protein>
<evidence type="ECO:0000313" key="10">
    <source>
        <dbReference type="EMBL" id="KIK91699.1"/>
    </source>
</evidence>
<reference evidence="11" key="2">
    <citation type="submission" date="2015-01" db="EMBL/GenBank/DDBJ databases">
        <title>Evolutionary Origins and Diversification of the Mycorrhizal Mutualists.</title>
        <authorList>
            <consortium name="DOE Joint Genome Institute"/>
            <consortium name="Mycorrhizal Genomics Consortium"/>
            <person name="Kohler A."/>
            <person name="Kuo A."/>
            <person name="Nagy L.G."/>
            <person name="Floudas D."/>
            <person name="Copeland A."/>
            <person name="Barry K.W."/>
            <person name="Cichocki N."/>
            <person name="Veneault-Fourrey C."/>
            <person name="LaButti K."/>
            <person name="Lindquist E.A."/>
            <person name="Lipzen A."/>
            <person name="Lundell T."/>
            <person name="Morin E."/>
            <person name="Murat C."/>
            <person name="Riley R."/>
            <person name="Ohm R."/>
            <person name="Sun H."/>
            <person name="Tunlid A."/>
            <person name="Henrissat B."/>
            <person name="Grigoriev I.V."/>
            <person name="Hibbett D.S."/>
            <person name="Martin F."/>
        </authorList>
    </citation>
    <scope>NUCLEOTIDE SEQUENCE [LARGE SCALE GENOMIC DNA]</scope>
    <source>
        <strain evidence="11">Ve08.2h10</strain>
    </source>
</reference>
<feature type="region of interest" description="Disordered" evidence="7">
    <location>
        <begin position="1"/>
        <end position="54"/>
    </location>
</feature>
<dbReference type="Pfam" id="PF01699">
    <property type="entry name" value="Na_Ca_ex"/>
    <property type="match status" value="1"/>
</dbReference>
<dbReference type="OrthoDB" id="1699231at2759"/>
<dbReference type="InterPro" id="IPR004713">
    <property type="entry name" value="CaH_exchang"/>
</dbReference>
<feature type="transmembrane region" description="Helical" evidence="8">
    <location>
        <begin position="458"/>
        <end position="475"/>
    </location>
</feature>
<name>A0A0D0DYH6_9AGAM</name>
<feature type="transmembrane region" description="Helical" evidence="8">
    <location>
        <begin position="426"/>
        <end position="446"/>
    </location>
</feature>
<dbReference type="EMBL" id="KN825359">
    <property type="protein sequence ID" value="KIK91699.1"/>
    <property type="molecule type" value="Genomic_DNA"/>
</dbReference>
<dbReference type="InterPro" id="IPR004837">
    <property type="entry name" value="NaCa_Exmemb"/>
</dbReference>
<feature type="transmembrane region" description="Helical" evidence="8">
    <location>
        <begin position="351"/>
        <end position="374"/>
    </location>
</feature>
<dbReference type="GO" id="GO:0012505">
    <property type="term" value="C:endomembrane system"/>
    <property type="evidence" value="ECO:0007669"/>
    <property type="project" value="UniProtKB-SubCell"/>
</dbReference>
<dbReference type="Proteomes" id="UP000054538">
    <property type="component" value="Unassembled WGS sequence"/>
</dbReference>
<evidence type="ECO:0000256" key="5">
    <source>
        <dbReference type="ARBA" id="ARBA00023065"/>
    </source>
</evidence>
<accession>A0A0D0DYH6</accession>
<keyword evidence="5" id="KW-0406">Ion transport</keyword>
<feature type="domain" description="Sodium/calcium exchanger membrane region" evidence="9">
    <location>
        <begin position="318"/>
        <end position="470"/>
    </location>
</feature>
<feature type="compositionally biased region" description="Polar residues" evidence="7">
    <location>
        <begin position="1"/>
        <end position="22"/>
    </location>
</feature>
<dbReference type="GO" id="GO:0015369">
    <property type="term" value="F:calcium:proton antiporter activity"/>
    <property type="evidence" value="ECO:0007669"/>
    <property type="project" value="TreeGrafter"/>
</dbReference>
<keyword evidence="11" id="KW-1185">Reference proteome</keyword>
<keyword evidence="3 8" id="KW-0812">Transmembrane</keyword>
<dbReference type="STRING" id="930991.A0A0D0DYH6"/>
<dbReference type="PANTHER" id="PTHR31503:SF20">
    <property type="entry name" value="CA(2+)_H(+) EXCHANGER, PUTATIVE (EUROFUNG)-RELATED"/>
    <property type="match status" value="1"/>
</dbReference>
<dbReference type="PANTHER" id="PTHR31503">
    <property type="entry name" value="VACUOLAR CALCIUM ION TRANSPORTER"/>
    <property type="match status" value="1"/>
</dbReference>
<keyword evidence="4 8" id="KW-1133">Transmembrane helix</keyword>
<evidence type="ECO:0000256" key="3">
    <source>
        <dbReference type="ARBA" id="ARBA00022692"/>
    </source>
</evidence>
<dbReference type="GO" id="GO:0000329">
    <property type="term" value="C:fungal-type vacuole membrane"/>
    <property type="evidence" value="ECO:0007669"/>
    <property type="project" value="TreeGrafter"/>
</dbReference>
<feature type="transmembrane region" description="Helical" evidence="8">
    <location>
        <begin position="86"/>
        <end position="107"/>
    </location>
</feature>
<feature type="transmembrane region" description="Helical" evidence="8">
    <location>
        <begin position="176"/>
        <end position="198"/>
    </location>
</feature>
<reference evidence="10 11" key="1">
    <citation type="submission" date="2014-04" db="EMBL/GenBank/DDBJ databases">
        <authorList>
            <consortium name="DOE Joint Genome Institute"/>
            <person name="Kuo A."/>
            <person name="Kohler A."/>
            <person name="Jargeat P."/>
            <person name="Nagy L.G."/>
            <person name="Floudas D."/>
            <person name="Copeland A."/>
            <person name="Barry K.W."/>
            <person name="Cichocki N."/>
            <person name="Veneault-Fourrey C."/>
            <person name="LaButti K."/>
            <person name="Lindquist E.A."/>
            <person name="Lipzen A."/>
            <person name="Lundell T."/>
            <person name="Morin E."/>
            <person name="Murat C."/>
            <person name="Sun H."/>
            <person name="Tunlid A."/>
            <person name="Henrissat B."/>
            <person name="Grigoriev I.V."/>
            <person name="Hibbett D.S."/>
            <person name="Martin F."/>
            <person name="Nordberg H.P."/>
            <person name="Cantor M.N."/>
            <person name="Hua S.X."/>
        </authorList>
    </citation>
    <scope>NUCLEOTIDE SEQUENCE [LARGE SCALE GENOMIC DNA]</scope>
    <source>
        <strain evidence="10 11">Ve08.2h10</strain>
    </source>
</reference>
<evidence type="ECO:0000259" key="9">
    <source>
        <dbReference type="Pfam" id="PF01699"/>
    </source>
</evidence>
<feature type="transmembrane region" description="Helical" evidence="8">
    <location>
        <begin position="258"/>
        <end position="277"/>
    </location>
</feature>
<feature type="transmembrane region" description="Helical" evidence="8">
    <location>
        <begin position="151"/>
        <end position="170"/>
    </location>
</feature>
<dbReference type="GO" id="GO:0006874">
    <property type="term" value="P:intracellular calcium ion homeostasis"/>
    <property type="evidence" value="ECO:0007669"/>
    <property type="project" value="TreeGrafter"/>
</dbReference>
<feature type="transmembrane region" description="Helical" evidence="8">
    <location>
        <begin position="113"/>
        <end position="130"/>
    </location>
</feature>
<feature type="transmembrane region" description="Helical" evidence="8">
    <location>
        <begin position="219"/>
        <end position="238"/>
    </location>
</feature>
<feature type="transmembrane region" description="Helical" evidence="8">
    <location>
        <begin position="401"/>
        <end position="420"/>
    </location>
</feature>
<evidence type="ECO:0000256" key="8">
    <source>
        <dbReference type="SAM" id="Phobius"/>
    </source>
</evidence>
<evidence type="ECO:0000256" key="4">
    <source>
        <dbReference type="ARBA" id="ARBA00022989"/>
    </source>
</evidence>
<keyword evidence="6 8" id="KW-0472">Membrane</keyword>
<proteinExistence type="predicted"/>
<dbReference type="AlphaFoldDB" id="A0A0D0DYH6"/>
<comment type="subcellular location">
    <subcellularLocation>
        <location evidence="1">Endomembrane system</location>
        <topology evidence="1">Multi-pass membrane protein</topology>
    </subcellularLocation>
</comment>
<dbReference type="HOGENOM" id="CLU_008721_4_3_1"/>
<sequence length="492" mass="54727">MSWQTAVKQTRTSIESEPNSPSHELLPISSPAPNSEPTVMASEGEPSPSDRGADVEKGLLENVVLKPWDRFRRKGKKNVGLWRSIYKIYTCSWLNILLVLTPIAWWAHWHNGIHSSVVFTLCFLSIIPHEKLFDYYAEQMRLYLGKDIGDLLTITLNNVVEVTLAILLLTKCQLKLLQSTITGVVLLHLLLVPGAAFLTGGARIWEQDLHPAHTQLNHTLLTVGVLALLLPAAFYAAVDGTTNITTPTDATVQEFLHMSRGLAVILLLIYITSRIFYHNPPGEGHNMLNHPDAPQELKREENKLANQEPDVNQWVCLCFLAINVGIMAATAEWLVDSIEFVQESGAITQEWFGLVLLPLVSFSADGAIAVGYFVHRSVGFIFKLGEPEPPTTLAKAEAIDLSIQFLLLWMPLLTLIGWWTNKPFNLVFDFFEVAMLLGACFLVNYVTADAKTNWAEGFVLLSFYTMIALCTWFYPGEEATSALVSCGTTETA</sequence>
<evidence type="ECO:0000256" key="6">
    <source>
        <dbReference type="ARBA" id="ARBA00023136"/>
    </source>
</evidence>
<dbReference type="InParanoid" id="A0A0D0DYH6"/>
<evidence type="ECO:0000256" key="1">
    <source>
        <dbReference type="ARBA" id="ARBA00004127"/>
    </source>
</evidence>
<evidence type="ECO:0000256" key="7">
    <source>
        <dbReference type="SAM" id="MobiDB-lite"/>
    </source>
</evidence>
<evidence type="ECO:0000256" key="2">
    <source>
        <dbReference type="ARBA" id="ARBA00022448"/>
    </source>
</evidence>
<keyword evidence="2" id="KW-0813">Transport</keyword>
<evidence type="ECO:0000313" key="11">
    <source>
        <dbReference type="Proteomes" id="UP000054538"/>
    </source>
</evidence>